<dbReference type="SUPFAM" id="SSF55729">
    <property type="entry name" value="Acyl-CoA N-acyltransferases (Nat)"/>
    <property type="match status" value="1"/>
</dbReference>
<protein>
    <submittedName>
        <fullName evidence="2">Putative acetyltransferase YhhY</fullName>
    </submittedName>
</protein>
<dbReference type="EMBL" id="CCRH01000009">
    <property type="protein sequence ID" value="CDZ36767.1"/>
    <property type="molecule type" value="Genomic_DNA"/>
</dbReference>
<gene>
    <name evidence="2" type="primary">yhhY</name>
    <name evidence="2" type="ORF">NGAL_HAMBI1145_35270</name>
</gene>
<keyword evidence="2" id="KW-0808">Transferase</keyword>
<dbReference type="Pfam" id="PF00583">
    <property type="entry name" value="Acetyltransf_1"/>
    <property type="match status" value="1"/>
</dbReference>
<sequence>MKIDEEIQEKPPRPSRLESLGIRAMRATDAEAVNALANMPGYRYGTLRLPHARLEETRKWVESPTPGNIALVATYEGQIVGNGGINRFQGRRSHAASLGMGVHDDFVGRGVGSALLGEMVQVADDWLDIRRLELTVYNDNEAAIALYRKFGFEVEGRLRQFAFREGRYVDAYSMARLRA</sequence>
<dbReference type="CDD" id="cd04301">
    <property type="entry name" value="NAT_SF"/>
    <property type="match status" value="1"/>
</dbReference>
<dbReference type="InterPro" id="IPR000182">
    <property type="entry name" value="GNAT_dom"/>
</dbReference>
<dbReference type="PANTHER" id="PTHR43415">
    <property type="entry name" value="SPERMIDINE N(1)-ACETYLTRANSFERASE"/>
    <property type="match status" value="1"/>
</dbReference>
<name>A0A0T7FP07_NEOGA</name>
<dbReference type="PANTHER" id="PTHR43415:SF3">
    <property type="entry name" value="GNAT-FAMILY ACETYLTRANSFERASE"/>
    <property type="match status" value="1"/>
</dbReference>
<dbReference type="RefSeq" id="WP_172745604.1">
    <property type="nucleotide sequence ID" value="NZ_CCRH01000009.1"/>
</dbReference>
<evidence type="ECO:0000313" key="2">
    <source>
        <dbReference type="EMBL" id="CDZ36767.1"/>
    </source>
</evidence>
<dbReference type="InterPro" id="IPR016181">
    <property type="entry name" value="Acyl_CoA_acyltransferase"/>
</dbReference>
<feature type="domain" description="N-acetyltransferase" evidence="1">
    <location>
        <begin position="20"/>
        <end position="179"/>
    </location>
</feature>
<organism evidence="2 3">
    <name type="scientific">Neorhizobium galegae bv. officinalis</name>
    <dbReference type="NCBI Taxonomy" id="323656"/>
    <lineage>
        <taxon>Bacteria</taxon>
        <taxon>Pseudomonadati</taxon>
        <taxon>Pseudomonadota</taxon>
        <taxon>Alphaproteobacteria</taxon>
        <taxon>Hyphomicrobiales</taxon>
        <taxon>Rhizobiaceae</taxon>
        <taxon>Rhizobium/Agrobacterium group</taxon>
        <taxon>Neorhizobium</taxon>
    </lineage>
</organism>
<dbReference type="GO" id="GO:0016747">
    <property type="term" value="F:acyltransferase activity, transferring groups other than amino-acyl groups"/>
    <property type="evidence" value="ECO:0007669"/>
    <property type="project" value="InterPro"/>
</dbReference>
<reference evidence="2 3" key="1">
    <citation type="submission" date="2014-08" db="EMBL/GenBank/DDBJ databases">
        <authorList>
            <person name="Chen Y.-H."/>
        </authorList>
    </citation>
    <scope>NUCLEOTIDE SEQUENCE [LARGE SCALE GENOMIC DNA]</scope>
</reference>
<accession>A0A0T7FP07</accession>
<dbReference type="Gene3D" id="3.40.630.30">
    <property type="match status" value="1"/>
</dbReference>
<evidence type="ECO:0000313" key="3">
    <source>
        <dbReference type="Proteomes" id="UP000046176"/>
    </source>
</evidence>
<dbReference type="Proteomes" id="UP000046176">
    <property type="component" value="Unassembled WGS sequence"/>
</dbReference>
<dbReference type="PROSITE" id="PS51186">
    <property type="entry name" value="GNAT"/>
    <property type="match status" value="1"/>
</dbReference>
<evidence type="ECO:0000259" key="1">
    <source>
        <dbReference type="PROSITE" id="PS51186"/>
    </source>
</evidence>
<dbReference type="AlphaFoldDB" id="A0A0T7FP07"/>
<proteinExistence type="predicted"/>